<dbReference type="OrthoDB" id="10265200at2759"/>
<keyword evidence="7" id="KW-0479">Metal-binding</keyword>
<keyword evidence="9" id="KW-0862">Zinc</keyword>
<evidence type="ECO:0000256" key="2">
    <source>
        <dbReference type="ARBA" id="ARBA00005002"/>
    </source>
</evidence>
<evidence type="ECO:0000313" key="14">
    <source>
        <dbReference type="RefSeq" id="XP_004498250.1"/>
    </source>
</evidence>
<dbReference type="GO" id="GO:0103117">
    <property type="term" value="F:UDP-3-O-acyl-N-acetylglucosamine deacetylase activity"/>
    <property type="evidence" value="ECO:0007669"/>
    <property type="project" value="UniProtKB-EC"/>
</dbReference>
<keyword evidence="6" id="KW-0441">Lipid A biosynthesis</keyword>
<dbReference type="EC" id="3.5.1.108" evidence="4"/>
<evidence type="ECO:0000256" key="8">
    <source>
        <dbReference type="ARBA" id="ARBA00022801"/>
    </source>
</evidence>
<gene>
    <name evidence="14" type="primary">LOC101513273</name>
</gene>
<dbReference type="UniPathway" id="UPA00359">
    <property type="reaction ID" value="UER00478"/>
</dbReference>
<dbReference type="PANTHER" id="PTHR33694">
    <property type="entry name" value="UDP-3-O-ACYL-N-ACETYLGLUCOSAMINE DEACETYLASE 1, MITOCHONDRIAL-RELATED"/>
    <property type="match status" value="1"/>
</dbReference>
<dbReference type="GO" id="GO:0005739">
    <property type="term" value="C:mitochondrion"/>
    <property type="evidence" value="ECO:0007669"/>
    <property type="project" value="UniProtKB-ARBA"/>
</dbReference>
<keyword evidence="5" id="KW-0444">Lipid biosynthesis</keyword>
<dbReference type="InterPro" id="IPR015870">
    <property type="entry name" value="UDP-acyl_N-AcGlcN_deAcase_N"/>
</dbReference>
<dbReference type="Gene3D" id="3.30.230.20">
    <property type="entry name" value="lpxc deacetylase, domain 1"/>
    <property type="match status" value="1"/>
</dbReference>
<protein>
    <recommendedName>
        <fullName evidence="4">UDP-3-O-acyl-N-acetylglucosamine deacetylase</fullName>
        <ecNumber evidence="4">3.5.1.108</ecNumber>
    </recommendedName>
</protein>
<dbReference type="InterPro" id="IPR020568">
    <property type="entry name" value="Ribosomal_Su5_D2-typ_SF"/>
</dbReference>
<dbReference type="PaxDb" id="3827-XP_004498250.1"/>
<comment type="pathway">
    <text evidence="2">Glycolipid biosynthesis; lipid IV(A) biosynthesis; lipid IV(A) from (3R)-3-hydroxytetradecanoyl-[acyl-carrier-protein] and UDP-N-acetyl-alpha-D-glucosamine: step 2/6.</text>
</comment>
<comment type="similarity">
    <text evidence="3">Belongs to the LpxC family.</text>
</comment>
<evidence type="ECO:0000256" key="3">
    <source>
        <dbReference type="ARBA" id="ARBA00006170"/>
    </source>
</evidence>
<dbReference type="STRING" id="3827.A0A1S2Y2E3"/>
<dbReference type="GeneID" id="101513273"/>
<evidence type="ECO:0000256" key="7">
    <source>
        <dbReference type="ARBA" id="ARBA00022723"/>
    </source>
</evidence>
<dbReference type="InterPro" id="IPR011334">
    <property type="entry name" value="UDP-acyl_GlcNac_deAcase_C"/>
</dbReference>
<dbReference type="GO" id="GO:0046872">
    <property type="term" value="F:metal ion binding"/>
    <property type="evidence" value="ECO:0007669"/>
    <property type="project" value="UniProtKB-KW"/>
</dbReference>
<name>A0A1S2Y2E3_CICAR</name>
<comment type="function">
    <text evidence="12">Involved in the biosynthesis of lipid A, a phosphorylated glycolipid that in bacteria anchors the lipopolysaccharide to the outer membrane of the cell. Lipid A-like molecules in plants may serve as structural components of the outer membranes of mitochondria and/or chloroplasts, or may be involved in signal transduction or plant defense responses.</text>
</comment>
<evidence type="ECO:0000256" key="12">
    <source>
        <dbReference type="ARBA" id="ARBA00024987"/>
    </source>
</evidence>
<dbReference type="Proteomes" id="UP000087171">
    <property type="component" value="Chromosome Ca4"/>
</dbReference>
<reference evidence="13" key="1">
    <citation type="journal article" date="2013" name="Nat. Biotechnol.">
        <title>Draft genome sequence of chickpea (Cicer arietinum) provides a resource for trait improvement.</title>
        <authorList>
            <person name="Varshney R.K."/>
            <person name="Song C."/>
            <person name="Saxena R.K."/>
            <person name="Azam S."/>
            <person name="Yu S."/>
            <person name="Sharpe A.G."/>
            <person name="Cannon S."/>
            <person name="Baek J."/>
            <person name="Rosen B.D."/>
            <person name="Tar'an B."/>
            <person name="Millan T."/>
            <person name="Zhang X."/>
            <person name="Ramsay L.D."/>
            <person name="Iwata A."/>
            <person name="Wang Y."/>
            <person name="Nelson W."/>
            <person name="Farmer A.D."/>
            <person name="Gaur P.M."/>
            <person name="Soderlund C."/>
            <person name="Penmetsa R.V."/>
            <person name="Xu C."/>
            <person name="Bharti A.K."/>
            <person name="He W."/>
            <person name="Winter P."/>
            <person name="Zhao S."/>
            <person name="Hane J.K."/>
            <person name="Carrasquilla-Garcia N."/>
            <person name="Condie J.A."/>
            <person name="Upadhyaya H.D."/>
            <person name="Luo M.C."/>
            <person name="Thudi M."/>
            <person name="Gowda C.L."/>
            <person name="Singh N.P."/>
            <person name="Lichtenzveig J."/>
            <person name="Gali K.K."/>
            <person name="Rubio J."/>
            <person name="Nadarajan N."/>
            <person name="Dolezel J."/>
            <person name="Bansal K.C."/>
            <person name="Xu X."/>
            <person name="Edwards D."/>
            <person name="Zhang G."/>
            <person name="Kahl G."/>
            <person name="Gil J."/>
            <person name="Singh K.B."/>
            <person name="Datta S.K."/>
            <person name="Jackson S.A."/>
            <person name="Wang J."/>
            <person name="Cook D.R."/>
        </authorList>
    </citation>
    <scope>NUCLEOTIDE SEQUENCE [LARGE SCALE GENOMIC DNA]</scope>
    <source>
        <strain evidence="13">cv. CDC Frontier</strain>
    </source>
</reference>
<dbReference type="InterPro" id="IPR004463">
    <property type="entry name" value="UDP-acyl_GlcNac_deAcase"/>
</dbReference>
<sequence>MSALNALRSSKLISWKPTGRLQQTLAGCVERKGNSLHSGKLSKVRLCPGFAGQGRYFEFRSNSIPASVEFAQVSPLCTTLCKDGLRIRTVEHLLSALEAAGVDNCRIQIENLDDCADDVEIPIFDGSAREWVAALEEVGLEIATDVDGKSCEKIAPHVNEPVHVWKNDSFVAAFPSEVVQVTYGINFPQAPAIGLKWFPTTPLDDLVYSTQIAPSRTFCIYEEVEQMRNAGLIKGGSLENAIVCSTSKGWLNPPLRFSDEPCRHKILDLIGDLSLFAQFGNQGLPVAHFVAYKGGHALHVDLARRLMGMT</sequence>
<reference evidence="14" key="2">
    <citation type="submission" date="2025-08" db="UniProtKB">
        <authorList>
            <consortium name="RefSeq"/>
        </authorList>
    </citation>
    <scope>IDENTIFICATION</scope>
    <source>
        <tissue evidence="14">Etiolated seedlings</tissue>
    </source>
</reference>
<keyword evidence="13" id="KW-1185">Reference proteome</keyword>
<evidence type="ECO:0000256" key="11">
    <source>
        <dbReference type="ARBA" id="ARBA00024535"/>
    </source>
</evidence>
<dbReference type="HAMAP" id="MF_00388">
    <property type="entry name" value="LpxC"/>
    <property type="match status" value="1"/>
</dbReference>
<dbReference type="RefSeq" id="XP_004498250.1">
    <property type="nucleotide sequence ID" value="XM_004498193.3"/>
</dbReference>
<evidence type="ECO:0000256" key="9">
    <source>
        <dbReference type="ARBA" id="ARBA00022833"/>
    </source>
</evidence>
<dbReference type="NCBIfam" id="TIGR00325">
    <property type="entry name" value="lpxC"/>
    <property type="match status" value="1"/>
</dbReference>
<proteinExistence type="inferred from homology"/>
<evidence type="ECO:0000256" key="4">
    <source>
        <dbReference type="ARBA" id="ARBA00012745"/>
    </source>
</evidence>
<comment type="cofactor">
    <cofactor evidence="1">
        <name>Zn(2+)</name>
        <dbReference type="ChEBI" id="CHEBI:29105"/>
    </cofactor>
</comment>
<keyword evidence="8" id="KW-0378">Hydrolase</keyword>
<evidence type="ECO:0000256" key="5">
    <source>
        <dbReference type="ARBA" id="ARBA00022516"/>
    </source>
</evidence>
<dbReference type="AlphaFoldDB" id="A0A1S2Y2E3"/>
<dbReference type="PANTHER" id="PTHR33694:SF1">
    <property type="entry name" value="UDP-3-O-ACYL-N-ACETYLGLUCOSAMINE DEACETYLASE 1, MITOCHONDRIAL-RELATED"/>
    <property type="match status" value="1"/>
</dbReference>
<dbReference type="GO" id="GO:0016020">
    <property type="term" value="C:membrane"/>
    <property type="evidence" value="ECO:0007669"/>
    <property type="project" value="GOC"/>
</dbReference>
<dbReference type="GO" id="GO:0009245">
    <property type="term" value="P:lipid A biosynthetic process"/>
    <property type="evidence" value="ECO:0007669"/>
    <property type="project" value="UniProtKB-KW"/>
</dbReference>
<accession>A0A1S2Y2E3</accession>
<dbReference type="GO" id="GO:2001289">
    <property type="term" value="P:lipid X metabolic process"/>
    <property type="evidence" value="ECO:0007669"/>
    <property type="project" value="UniProtKB-ARBA"/>
</dbReference>
<organism evidence="13 14">
    <name type="scientific">Cicer arietinum</name>
    <name type="common">Chickpea</name>
    <name type="synonym">Garbanzo</name>
    <dbReference type="NCBI Taxonomy" id="3827"/>
    <lineage>
        <taxon>Eukaryota</taxon>
        <taxon>Viridiplantae</taxon>
        <taxon>Streptophyta</taxon>
        <taxon>Embryophyta</taxon>
        <taxon>Tracheophyta</taxon>
        <taxon>Spermatophyta</taxon>
        <taxon>Magnoliopsida</taxon>
        <taxon>eudicotyledons</taxon>
        <taxon>Gunneridae</taxon>
        <taxon>Pentapetalae</taxon>
        <taxon>rosids</taxon>
        <taxon>fabids</taxon>
        <taxon>Fabales</taxon>
        <taxon>Fabaceae</taxon>
        <taxon>Papilionoideae</taxon>
        <taxon>50 kb inversion clade</taxon>
        <taxon>NPAAA clade</taxon>
        <taxon>Hologalegina</taxon>
        <taxon>IRL clade</taxon>
        <taxon>Cicereae</taxon>
        <taxon>Cicer</taxon>
    </lineage>
</organism>
<evidence type="ECO:0000256" key="6">
    <source>
        <dbReference type="ARBA" id="ARBA00022556"/>
    </source>
</evidence>
<dbReference type="eggNOG" id="ENOG502QT9Y">
    <property type="taxonomic scope" value="Eukaryota"/>
</dbReference>
<evidence type="ECO:0000256" key="10">
    <source>
        <dbReference type="ARBA" id="ARBA00023098"/>
    </source>
</evidence>
<dbReference type="KEGG" id="cam:101513273"/>
<evidence type="ECO:0000256" key="1">
    <source>
        <dbReference type="ARBA" id="ARBA00001947"/>
    </source>
</evidence>
<evidence type="ECO:0000313" key="13">
    <source>
        <dbReference type="Proteomes" id="UP000087171"/>
    </source>
</evidence>
<comment type="catalytic activity">
    <reaction evidence="11">
        <text>a UDP-3-O-[(3R)-3-hydroxyacyl]-N-acetyl-alpha-D-glucosamine + H2O = a UDP-3-O-[(3R)-3-hydroxyacyl]-alpha-D-glucosamine + acetate</text>
        <dbReference type="Rhea" id="RHEA:67816"/>
        <dbReference type="ChEBI" id="CHEBI:15377"/>
        <dbReference type="ChEBI" id="CHEBI:30089"/>
        <dbReference type="ChEBI" id="CHEBI:137740"/>
        <dbReference type="ChEBI" id="CHEBI:173225"/>
        <dbReference type="EC" id="3.5.1.108"/>
    </reaction>
</comment>
<keyword evidence="10" id="KW-0443">Lipid metabolism</keyword>
<dbReference type="Pfam" id="PF03331">
    <property type="entry name" value="LpxC"/>
    <property type="match status" value="1"/>
</dbReference>
<dbReference type="Gene3D" id="3.30.1700.10">
    <property type="entry name" value="lpxc deacetylase, domain 2"/>
    <property type="match status" value="1"/>
</dbReference>
<dbReference type="SUPFAM" id="SSF54211">
    <property type="entry name" value="Ribosomal protein S5 domain 2-like"/>
    <property type="match status" value="2"/>
</dbReference>